<dbReference type="PANTHER" id="PTHR43433">
    <property type="entry name" value="HYDROLASE, ALPHA/BETA FOLD FAMILY PROTEIN"/>
    <property type="match status" value="1"/>
</dbReference>
<dbReference type="GO" id="GO:0004806">
    <property type="term" value="F:triacylglycerol lipase activity"/>
    <property type="evidence" value="ECO:0007669"/>
    <property type="project" value="TreeGrafter"/>
</dbReference>
<reference evidence="2 3" key="1">
    <citation type="submission" date="2018-11" db="EMBL/GenBank/DDBJ databases">
        <title>Genomic Encyclopedia of Type Strains, Phase IV (KMG-IV): sequencing the most valuable type-strain genomes for metagenomic binning, comparative biology and taxonomic classification.</title>
        <authorList>
            <person name="Goeker M."/>
        </authorList>
    </citation>
    <scope>NUCLEOTIDE SEQUENCE [LARGE SCALE GENOMIC DNA]</scope>
    <source>
        <strain evidence="2 3">DSM 5900</strain>
    </source>
</reference>
<gene>
    <name evidence="2" type="ORF">EDC65_1302</name>
</gene>
<dbReference type="PANTHER" id="PTHR43433:SF5">
    <property type="entry name" value="AB HYDROLASE-1 DOMAIN-CONTAINING PROTEIN"/>
    <property type="match status" value="1"/>
</dbReference>
<dbReference type="OrthoDB" id="9779853at2"/>
<dbReference type="RefSeq" id="WP_123688905.1">
    <property type="nucleotide sequence ID" value="NZ_AP019700.1"/>
</dbReference>
<feature type="domain" description="AB hydrolase-1" evidence="1">
    <location>
        <begin position="24"/>
        <end position="137"/>
    </location>
</feature>
<dbReference type="Proteomes" id="UP000278222">
    <property type="component" value="Unassembled WGS sequence"/>
</dbReference>
<name>A0A3N1LWH9_9PROT</name>
<dbReference type="InterPro" id="IPR029058">
    <property type="entry name" value="AB_hydrolase_fold"/>
</dbReference>
<dbReference type="InterPro" id="IPR000073">
    <property type="entry name" value="AB_hydrolase_1"/>
</dbReference>
<accession>A0A3N1LWH9</accession>
<evidence type="ECO:0000259" key="1">
    <source>
        <dbReference type="Pfam" id="PF00561"/>
    </source>
</evidence>
<dbReference type="EMBL" id="RJKX01000013">
    <property type="protein sequence ID" value="ROP99523.1"/>
    <property type="molecule type" value="Genomic_DNA"/>
</dbReference>
<dbReference type="SUPFAM" id="SSF53474">
    <property type="entry name" value="alpha/beta-Hydrolases"/>
    <property type="match status" value="1"/>
</dbReference>
<keyword evidence="3" id="KW-1185">Reference proteome</keyword>
<dbReference type="GO" id="GO:0046503">
    <property type="term" value="P:glycerolipid catabolic process"/>
    <property type="evidence" value="ECO:0007669"/>
    <property type="project" value="TreeGrafter"/>
</dbReference>
<organism evidence="2 3">
    <name type="scientific">Stella humosa</name>
    <dbReference type="NCBI Taxonomy" id="94"/>
    <lineage>
        <taxon>Bacteria</taxon>
        <taxon>Pseudomonadati</taxon>
        <taxon>Pseudomonadota</taxon>
        <taxon>Alphaproteobacteria</taxon>
        <taxon>Rhodospirillales</taxon>
        <taxon>Stellaceae</taxon>
        <taxon>Stella</taxon>
    </lineage>
</organism>
<dbReference type="InterPro" id="IPR050471">
    <property type="entry name" value="AB_hydrolase"/>
</dbReference>
<evidence type="ECO:0000313" key="3">
    <source>
        <dbReference type="Proteomes" id="UP000278222"/>
    </source>
</evidence>
<dbReference type="Gene3D" id="3.40.50.1820">
    <property type="entry name" value="alpha/beta hydrolase"/>
    <property type="match status" value="1"/>
</dbReference>
<comment type="caution">
    <text evidence="2">The sequence shown here is derived from an EMBL/GenBank/DDBJ whole genome shotgun (WGS) entry which is preliminary data.</text>
</comment>
<proteinExistence type="predicted"/>
<protein>
    <submittedName>
        <fullName evidence="2">Pimeloyl-ACP methyl ester carboxylesterase</fullName>
    </submittedName>
</protein>
<dbReference type="Pfam" id="PF00561">
    <property type="entry name" value="Abhydrolase_1"/>
    <property type="match status" value="1"/>
</dbReference>
<sequence>MLDDRYFDSAGVPIRYVEAGGGEPVILLHGFSSSLDEGWVERGVVDELARSHRVVAFDSRGHGKSGQPHDPAAYGPEMGRDAIRLMDHLGLPRAHVMGYSMGAHVAAQLVTRSPARFASLILGGAVGRLDWSEADQARVDIEAAELDQGLLSSQILRLWPKDQPVPSAGELKAISARRLAGKDPLALAAARRSNPEQVVTLADLAATPVPLLGIVGTADPYRKDFERLRTARPGMELVLIEGAAHGNAVGRPEYVAAVRGFLARQPPMAAA</sequence>
<evidence type="ECO:0000313" key="2">
    <source>
        <dbReference type="EMBL" id="ROP99523.1"/>
    </source>
</evidence>
<dbReference type="AlphaFoldDB" id="A0A3N1LWH9"/>